<reference evidence="1 2" key="1">
    <citation type="submission" date="2019-02" db="EMBL/GenBank/DDBJ databases">
        <title>Deep-cultivation of Planctomycetes and their phenomic and genomic characterization uncovers novel biology.</title>
        <authorList>
            <person name="Wiegand S."/>
            <person name="Jogler M."/>
            <person name="Boedeker C."/>
            <person name="Pinto D."/>
            <person name="Vollmers J."/>
            <person name="Rivas-Marin E."/>
            <person name="Kohn T."/>
            <person name="Peeters S.H."/>
            <person name="Heuer A."/>
            <person name="Rast P."/>
            <person name="Oberbeckmann S."/>
            <person name="Bunk B."/>
            <person name="Jeske O."/>
            <person name="Meyerdierks A."/>
            <person name="Storesund J.E."/>
            <person name="Kallscheuer N."/>
            <person name="Luecker S."/>
            <person name="Lage O.M."/>
            <person name="Pohl T."/>
            <person name="Merkel B.J."/>
            <person name="Hornburger P."/>
            <person name="Mueller R.-W."/>
            <person name="Bruemmer F."/>
            <person name="Labrenz M."/>
            <person name="Spormann A.M."/>
            <person name="Op den Camp H."/>
            <person name="Overmann J."/>
            <person name="Amann R."/>
            <person name="Jetten M.S.M."/>
            <person name="Mascher T."/>
            <person name="Medema M.H."/>
            <person name="Devos D.P."/>
            <person name="Kaster A.-K."/>
            <person name="Ovreas L."/>
            <person name="Rohde M."/>
            <person name="Galperin M.Y."/>
            <person name="Jogler C."/>
        </authorList>
    </citation>
    <scope>NUCLEOTIDE SEQUENCE [LARGE SCALE GENOMIC DNA]</scope>
    <source>
        <strain evidence="1 2">Pla133</strain>
    </source>
</reference>
<proteinExistence type="predicted"/>
<dbReference type="KEGG" id="pbap:Pla133_14360"/>
<dbReference type="EMBL" id="CP036287">
    <property type="protein sequence ID" value="QDU66366.1"/>
    <property type="molecule type" value="Genomic_DNA"/>
</dbReference>
<organism evidence="1 2">
    <name type="scientific">Engelhardtia mirabilis</name>
    <dbReference type="NCBI Taxonomy" id="2528011"/>
    <lineage>
        <taxon>Bacteria</taxon>
        <taxon>Pseudomonadati</taxon>
        <taxon>Planctomycetota</taxon>
        <taxon>Planctomycetia</taxon>
        <taxon>Planctomycetia incertae sedis</taxon>
        <taxon>Engelhardtia</taxon>
    </lineage>
</organism>
<dbReference type="AlphaFoldDB" id="A0A518BHC3"/>
<sequence length="46" mass="5122">MSQALKILLCFAAFLAGVTLLHGWLNLAWFEPSNREQLTVAHLPVT</sequence>
<protein>
    <submittedName>
        <fullName evidence="1">Uncharacterized protein</fullName>
    </submittedName>
</protein>
<gene>
    <name evidence="1" type="ORF">Pla133_14360</name>
</gene>
<accession>A0A518BHC3</accession>
<dbReference type="RefSeq" id="WP_419192201.1">
    <property type="nucleotide sequence ID" value="NZ_CP036287.1"/>
</dbReference>
<evidence type="ECO:0000313" key="2">
    <source>
        <dbReference type="Proteomes" id="UP000316921"/>
    </source>
</evidence>
<dbReference type="Proteomes" id="UP000316921">
    <property type="component" value="Chromosome"/>
</dbReference>
<name>A0A518BHC3_9BACT</name>
<evidence type="ECO:0000313" key="1">
    <source>
        <dbReference type="EMBL" id="QDU66366.1"/>
    </source>
</evidence>
<keyword evidence="2" id="KW-1185">Reference proteome</keyword>